<comment type="similarity">
    <text evidence="1">Belongs to the FPG family.</text>
</comment>
<dbReference type="InterPro" id="IPR010979">
    <property type="entry name" value="Ribosomal_uS13-like_H2TH"/>
</dbReference>
<dbReference type="EC" id="4.2.99.18" evidence="2"/>
<keyword evidence="12 16" id="KW-0326">Glycosidase</keyword>
<dbReference type="RefSeq" id="WP_183339154.1">
    <property type="nucleotide sequence ID" value="NZ_JACHNU010000001.1"/>
</dbReference>
<dbReference type="GO" id="GO:0140078">
    <property type="term" value="F:class I DNA-(apurinic or apyrimidinic site) endonuclease activity"/>
    <property type="evidence" value="ECO:0007669"/>
    <property type="project" value="UniProtKB-EC"/>
</dbReference>
<proteinExistence type="inferred from homology"/>
<evidence type="ECO:0000256" key="12">
    <source>
        <dbReference type="ARBA" id="ARBA00023295"/>
    </source>
</evidence>
<dbReference type="SUPFAM" id="SSF46946">
    <property type="entry name" value="S13-like H2TH domain"/>
    <property type="match status" value="1"/>
</dbReference>
<dbReference type="PROSITE" id="PS51068">
    <property type="entry name" value="FPG_CAT"/>
    <property type="match status" value="1"/>
</dbReference>
<dbReference type="GO" id="GO:0000703">
    <property type="term" value="F:oxidized pyrimidine nucleobase lesion DNA N-glycosylase activity"/>
    <property type="evidence" value="ECO:0007669"/>
    <property type="project" value="TreeGrafter"/>
</dbReference>
<evidence type="ECO:0000256" key="1">
    <source>
        <dbReference type="ARBA" id="ARBA00009409"/>
    </source>
</evidence>
<dbReference type="InterPro" id="IPR000214">
    <property type="entry name" value="Znf_DNA_glyclase/AP_lyase"/>
</dbReference>
<keyword evidence="3" id="KW-0479">Metal-binding</keyword>
<dbReference type="EMBL" id="JACHNU010000001">
    <property type="protein sequence ID" value="MBB4661188.1"/>
    <property type="molecule type" value="Genomic_DNA"/>
</dbReference>
<comment type="caution">
    <text evidence="16">The sequence shown here is derived from an EMBL/GenBank/DDBJ whole genome shotgun (WGS) entry which is preliminary data.</text>
</comment>
<evidence type="ECO:0000256" key="7">
    <source>
        <dbReference type="ARBA" id="ARBA00022833"/>
    </source>
</evidence>
<keyword evidence="11" id="KW-0511">Multifunctional enzyme</keyword>
<evidence type="ECO:0000256" key="6">
    <source>
        <dbReference type="ARBA" id="ARBA00022801"/>
    </source>
</evidence>
<dbReference type="InterPro" id="IPR035937">
    <property type="entry name" value="FPG_N"/>
</dbReference>
<evidence type="ECO:0000256" key="3">
    <source>
        <dbReference type="ARBA" id="ARBA00022723"/>
    </source>
</evidence>
<dbReference type="PANTHER" id="PTHR42697">
    <property type="entry name" value="ENDONUCLEASE 8"/>
    <property type="match status" value="1"/>
</dbReference>
<organism evidence="16 17">
    <name type="scientific">Conexibacter arvalis</name>
    <dbReference type="NCBI Taxonomy" id="912552"/>
    <lineage>
        <taxon>Bacteria</taxon>
        <taxon>Bacillati</taxon>
        <taxon>Actinomycetota</taxon>
        <taxon>Thermoleophilia</taxon>
        <taxon>Solirubrobacterales</taxon>
        <taxon>Conexibacteraceae</taxon>
        <taxon>Conexibacter</taxon>
    </lineage>
</organism>
<dbReference type="InterPro" id="IPR044090">
    <property type="entry name" value="Nei2_N"/>
</dbReference>
<dbReference type="Pfam" id="PF06831">
    <property type="entry name" value="H2TH"/>
    <property type="match status" value="1"/>
</dbReference>
<dbReference type="InterPro" id="IPR015886">
    <property type="entry name" value="H2TH_FPG"/>
</dbReference>
<dbReference type="Gene3D" id="1.10.8.50">
    <property type="match status" value="1"/>
</dbReference>
<evidence type="ECO:0000256" key="8">
    <source>
        <dbReference type="ARBA" id="ARBA00023125"/>
    </source>
</evidence>
<keyword evidence="6 16" id="KW-0378">Hydrolase</keyword>
<keyword evidence="16" id="KW-0540">Nuclease</keyword>
<evidence type="ECO:0000259" key="14">
    <source>
        <dbReference type="PROSITE" id="PS51066"/>
    </source>
</evidence>
<dbReference type="SMART" id="SM01232">
    <property type="entry name" value="H2TH"/>
    <property type="match status" value="1"/>
</dbReference>
<evidence type="ECO:0000259" key="15">
    <source>
        <dbReference type="PROSITE" id="PS51068"/>
    </source>
</evidence>
<keyword evidence="8" id="KW-0238">DNA-binding</keyword>
<sequence length="261" mass="29896">MPEGDTILRAARRIRPVLEGNVPDEIRTPQPRHAPDRWPQRLAGRRVTRVDPYGKHLFLRFEGGLTLHSHLRMNGAWAVYPPGARWRKSPRRAWLVVRAGEVEVVEFDGPVLELMTDSRTRFDQRLRALGPDLLADDFAPERFLRRLRADDQSRTIGDALLDQRNVAGIGNIWKTEGCWGAAVDPWRPVRDVRDEEAVAIVEHARPRMLAAARVDGFPSERDDRRVYKRAGMPCPRCGETIRARGQGDDNRITYWCPGCQR</sequence>
<feature type="domain" description="Formamidopyrimidine-DNA glycosylase catalytic" evidence="15">
    <location>
        <begin position="2"/>
        <end position="95"/>
    </location>
</feature>
<evidence type="ECO:0000313" key="16">
    <source>
        <dbReference type="EMBL" id="MBB4661188.1"/>
    </source>
</evidence>
<dbReference type="GO" id="GO:0008270">
    <property type="term" value="F:zinc ion binding"/>
    <property type="evidence" value="ECO:0007669"/>
    <property type="project" value="UniProtKB-KW"/>
</dbReference>
<feature type="domain" description="FPG-type" evidence="14">
    <location>
        <begin position="225"/>
        <end position="261"/>
    </location>
</feature>
<evidence type="ECO:0000256" key="5">
    <source>
        <dbReference type="ARBA" id="ARBA00022771"/>
    </source>
</evidence>
<keyword evidence="16" id="KW-0255">Endonuclease</keyword>
<name>A0A840IAT1_9ACTN</name>
<dbReference type="Pfam" id="PF01149">
    <property type="entry name" value="Fapy_DNA_glyco"/>
    <property type="match status" value="1"/>
</dbReference>
<dbReference type="SUPFAM" id="SSF81624">
    <property type="entry name" value="N-terminal domain of MutM-like DNA repair proteins"/>
    <property type="match status" value="1"/>
</dbReference>
<keyword evidence="10 16" id="KW-0456">Lyase</keyword>
<dbReference type="Proteomes" id="UP000585272">
    <property type="component" value="Unassembled WGS sequence"/>
</dbReference>
<dbReference type="GO" id="GO:0006284">
    <property type="term" value="P:base-excision repair"/>
    <property type="evidence" value="ECO:0007669"/>
    <property type="project" value="InterPro"/>
</dbReference>
<keyword evidence="17" id="KW-1185">Reference proteome</keyword>
<keyword evidence="4" id="KW-0227">DNA damage</keyword>
<dbReference type="CDD" id="cd08971">
    <property type="entry name" value="AcNei2_N"/>
    <property type="match status" value="1"/>
</dbReference>
<dbReference type="InterPro" id="IPR012319">
    <property type="entry name" value="FPG_cat"/>
</dbReference>
<dbReference type="SUPFAM" id="SSF57716">
    <property type="entry name" value="Glucocorticoid receptor-like (DNA-binding domain)"/>
    <property type="match status" value="1"/>
</dbReference>
<dbReference type="Gene3D" id="3.20.190.10">
    <property type="entry name" value="MutM-like, N-terminal"/>
    <property type="match status" value="1"/>
</dbReference>
<evidence type="ECO:0000256" key="13">
    <source>
        <dbReference type="PROSITE-ProRule" id="PRU00391"/>
    </source>
</evidence>
<dbReference type="GO" id="GO:0003684">
    <property type="term" value="F:damaged DNA binding"/>
    <property type="evidence" value="ECO:0007669"/>
    <property type="project" value="InterPro"/>
</dbReference>
<dbReference type="PANTHER" id="PTHR42697:SF1">
    <property type="entry name" value="ENDONUCLEASE 8"/>
    <property type="match status" value="1"/>
</dbReference>
<evidence type="ECO:0000256" key="4">
    <source>
        <dbReference type="ARBA" id="ARBA00022763"/>
    </source>
</evidence>
<keyword evidence="7" id="KW-0862">Zinc</keyword>
<dbReference type="PROSITE" id="PS51066">
    <property type="entry name" value="ZF_FPG_2"/>
    <property type="match status" value="1"/>
</dbReference>
<reference evidence="16 17" key="1">
    <citation type="submission" date="2020-08" db="EMBL/GenBank/DDBJ databases">
        <title>Genomic Encyclopedia of Archaeal and Bacterial Type Strains, Phase II (KMG-II): from individual species to whole genera.</title>
        <authorList>
            <person name="Goeker M."/>
        </authorList>
    </citation>
    <scope>NUCLEOTIDE SEQUENCE [LARGE SCALE GENOMIC DNA]</scope>
    <source>
        <strain evidence="16 17">DSM 23288</strain>
    </source>
</reference>
<keyword evidence="9" id="KW-0234">DNA repair</keyword>
<protein>
    <recommendedName>
        <fullName evidence="2">DNA-(apurinic or apyrimidinic site) lyase</fullName>
        <ecNumber evidence="2">4.2.99.18</ecNumber>
    </recommendedName>
</protein>
<evidence type="ECO:0000313" key="17">
    <source>
        <dbReference type="Proteomes" id="UP000585272"/>
    </source>
</evidence>
<dbReference type="SMART" id="SM00898">
    <property type="entry name" value="Fapy_DNA_glyco"/>
    <property type="match status" value="1"/>
</dbReference>
<evidence type="ECO:0000256" key="11">
    <source>
        <dbReference type="ARBA" id="ARBA00023268"/>
    </source>
</evidence>
<keyword evidence="5 13" id="KW-0863">Zinc-finger</keyword>
<evidence type="ECO:0000256" key="2">
    <source>
        <dbReference type="ARBA" id="ARBA00012720"/>
    </source>
</evidence>
<accession>A0A840IAT1</accession>
<evidence type="ECO:0000256" key="10">
    <source>
        <dbReference type="ARBA" id="ARBA00023239"/>
    </source>
</evidence>
<dbReference type="AlphaFoldDB" id="A0A840IAT1"/>
<evidence type="ECO:0000256" key="9">
    <source>
        <dbReference type="ARBA" id="ARBA00023204"/>
    </source>
</evidence>
<gene>
    <name evidence="16" type="ORF">BDZ31_000761</name>
</gene>